<name>I5B1X5_9BACT</name>
<dbReference type="RefSeq" id="WP_004072595.1">
    <property type="nucleotide sequence ID" value="NZ_CM001488.1"/>
</dbReference>
<proteinExistence type="predicted"/>
<evidence type="ECO:0000313" key="2">
    <source>
        <dbReference type="Proteomes" id="UP000005778"/>
    </source>
</evidence>
<dbReference type="OrthoDB" id="5415626at2"/>
<dbReference type="HOGENOM" id="CLU_1164400_0_0_7"/>
<evidence type="ECO:0008006" key="3">
    <source>
        <dbReference type="Google" id="ProtNLM"/>
    </source>
</evidence>
<dbReference type="PROSITE" id="PS51257">
    <property type="entry name" value="PROKAR_LIPOPROTEIN"/>
    <property type="match status" value="1"/>
</dbReference>
<accession>I5B1X5</accession>
<protein>
    <recommendedName>
        <fullName evidence="3">DUF4292 domain-containing protein</fullName>
    </recommendedName>
</protein>
<evidence type="ECO:0000313" key="1">
    <source>
        <dbReference type="EMBL" id="EIM63488.1"/>
    </source>
</evidence>
<keyword evidence="2" id="KW-1185">Reference proteome</keyword>
<reference evidence="1 2" key="2">
    <citation type="submission" date="2012-02" db="EMBL/GenBank/DDBJ databases">
        <title>Improved High-Quality Draft sequence of Desulfobacter postgatei 2ac9.</title>
        <authorList>
            <consortium name="US DOE Joint Genome Institute"/>
            <person name="Lucas S."/>
            <person name="Han J."/>
            <person name="Lapidus A."/>
            <person name="Cheng J.-F."/>
            <person name="Goodwin L."/>
            <person name="Pitluck S."/>
            <person name="Peters L."/>
            <person name="Ovchinnikova G."/>
            <person name="Held B."/>
            <person name="Detter J.C."/>
            <person name="Han C."/>
            <person name="Tapia R."/>
            <person name="Land M."/>
            <person name="Hauser L."/>
            <person name="Kyrpides N."/>
            <person name="Ivanova N."/>
            <person name="Pagani I."/>
            <person name="Orellana R."/>
            <person name="Lovley D."/>
            <person name="Woyke T."/>
        </authorList>
    </citation>
    <scope>NUCLEOTIDE SEQUENCE [LARGE SCALE GENOMIC DNA]</scope>
    <source>
        <strain evidence="1 2">2ac9</strain>
    </source>
</reference>
<dbReference type="eggNOG" id="ENOG503437G">
    <property type="taxonomic scope" value="Bacteria"/>
</dbReference>
<dbReference type="Proteomes" id="UP000005778">
    <property type="component" value="Chromosome"/>
</dbReference>
<dbReference type="AlphaFoldDB" id="I5B1X5"/>
<dbReference type="EMBL" id="CM001488">
    <property type="protein sequence ID" value="EIM63488.1"/>
    <property type="molecule type" value="Genomic_DNA"/>
</dbReference>
<dbReference type="STRING" id="879212.DespoDRAFT_01558"/>
<organism evidence="1 2">
    <name type="scientific">Desulfobacter postgatei 2ac9</name>
    <dbReference type="NCBI Taxonomy" id="879212"/>
    <lineage>
        <taxon>Bacteria</taxon>
        <taxon>Pseudomonadati</taxon>
        <taxon>Thermodesulfobacteriota</taxon>
        <taxon>Desulfobacteria</taxon>
        <taxon>Desulfobacterales</taxon>
        <taxon>Desulfobacteraceae</taxon>
        <taxon>Desulfobacter</taxon>
    </lineage>
</organism>
<sequence length="238" mass="26713">MRLKTALEYLFVFTFLISAGCAGLPPIVSPDNCAALDKESFSRELNTLFPTDSFQFVHAIELTMAGNHSAMLMGVVNIHPRHRAIHCVIMTLEGLVLFEADHTAEAFTIHRGIPPFDSQALARGLISDIELIFFTPRGRLDAWGKLENKNTILRFSEPDGGTIDIVISPDRTIWTQNLRTGSHRIKRWVKYIFPKATTNRRSPVFPKSITLTAAFPSRYTLTMTLTDANLISNTQPLR</sequence>
<gene>
    <name evidence="1" type="ORF">DespoDRAFT_01558</name>
</gene>
<reference evidence="1 2" key="1">
    <citation type="submission" date="2011-09" db="EMBL/GenBank/DDBJ databases">
        <authorList>
            <consortium name="US DOE Joint Genome Institute (JGI-PGF)"/>
            <person name="Lucas S."/>
            <person name="Han J."/>
            <person name="Lapidus A."/>
            <person name="Cheng J.-F."/>
            <person name="Goodwin L."/>
            <person name="Pitluck S."/>
            <person name="Peters L."/>
            <person name="Land M.L."/>
            <person name="Hauser L."/>
            <person name="Orellana R."/>
            <person name="Lovley D."/>
            <person name="Woyke T.J."/>
        </authorList>
    </citation>
    <scope>NUCLEOTIDE SEQUENCE [LARGE SCALE GENOMIC DNA]</scope>
    <source>
        <strain evidence="1 2">2ac9</strain>
    </source>
</reference>